<feature type="compositionally biased region" description="Basic and acidic residues" evidence="1">
    <location>
        <begin position="80"/>
        <end position="98"/>
    </location>
</feature>
<protein>
    <recommendedName>
        <fullName evidence="2">SAP domain-containing protein</fullName>
    </recommendedName>
</protein>
<dbReference type="GO" id="GO:0005737">
    <property type="term" value="C:cytoplasm"/>
    <property type="evidence" value="ECO:0007669"/>
    <property type="project" value="TreeGrafter"/>
</dbReference>
<proteinExistence type="predicted"/>
<feature type="compositionally biased region" description="Polar residues" evidence="1">
    <location>
        <begin position="499"/>
        <end position="516"/>
    </location>
</feature>
<feature type="compositionally biased region" description="Basic and acidic residues" evidence="1">
    <location>
        <begin position="486"/>
        <end position="495"/>
    </location>
</feature>
<dbReference type="PANTHER" id="PTHR15962:SF0">
    <property type="entry name" value="ACTIVITY-REGULATED CYTOSKELETON-ASSOCIATED PROTEIN"/>
    <property type="match status" value="1"/>
</dbReference>
<evidence type="ECO:0000259" key="2">
    <source>
        <dbReference type="PROSITE" id="PS50800"/>
    </source>
</evidence>
<dbReference type="GO" id="GO:0048168">
    <property type="term" value="P:regulation of neuronal synaptic plasticity"/>
    <property type="evidence" value="ECO:0007669"/>
    <property type="project" value="TreeGrafter"/>
</dbReference>
<dbReference type="PROSITE" id="PS50800">
    <property type="entry name" value="SAP"/>
    <property type="match status" value="1"/>
</dbReference>
<feature type="compositionally biased region" description="Polar residues" evidence="1">
    <location>
        <begin position="159"/>
        <end position="189"/>
    </location>
</feature>
<name>A0AAV0XA11_9HEMI</name>
<dbReference type="GO" id="GO:0003729">
    <property type="term" value="F:mRNA binding"/>
    <property type="evidence" value="ECO:0007669"/>
    <property type="project" value="InterPro"/>
</dbReference>
<dbReference type="InterPro" id="IPR005162">
    <property type="entry name" value="Retrotrans_gag_dom"/>
</dbReference>
<dbReference type="Gene3D" id="1.10.720.30">
    <property type="entry name" value="SAP domain"/>
    <property type="match status" value="1"/>
</dbReference>
<dbReference type="SMART" id="SM00513">
    <property type="entry name" value="SAP"/>
    <property type="match status" value="1"/>
</dbReference>
<feature type="domain" description="SAP" evidence="2">
    <location>
        <begin position="8"/>
        <end position="42"/>
    </location>
</feature>
<dbReference type="Proteomes" id="UP001160148">
    <property type="component" value="Unassembled WGS sequence"/>
</dbReference>
<reference evidence="3 4" key="1">
    <citation type="submission" date="2023-01" db="EMBL/GenBank/DDBJ databases">
        <authorList>
            <person name="Whitehead M."/>
        </authorList>
    </citation>
    <scope>NUCLEOTIDE SEQUENCE [LARGE SCALE GENOMIC DNA]</scope>
</reference>
<dbReference type="SUPFAM" id="SSF68906">
    <property type="entry name" value="SAP domain"/>
    <property type="match status" value="1"/>
</dbReference>
<feature type="region of interest" description="Disordered" evidence="1">
    <location>
        <begin position="477"/>
        <end position="529"/>
    </location>
</feature>
<evidence type="ECO:0000313" key="3">
    <source>
        <dbReference type="EMBL" id="CAI6365329.1"/>
    </source>
</evidence>
<feature type="region of interest" description="Disordered" evidence="1">
    <location>
        <begin position="57"/>
        <end position="113"/>
    </location>
</feature>
<dbReference type="Pfam" id="PF03732">
    <property type="entry name" value="Retrotrans_gag"/>
    <property type="match status" value="1"/>
</dbReference>
<gene>
    <name evidence="3" type="ORF">MEUPH1_LOCUS20058</name>
</gene>
<feature type="region of interest" description="Disordered" evidence="1">
    <location>
        <begin position="152"/>
        <end position="189"/>
    </location>
</feature>
<dbReference type="EMBL" id="CARXXK010000004">
    <property type="protein sequence ID" value="CAI6365329.1"/>
    <property type="molecule type" value="Genomic_DNA"/>
</dbReference>
<feature type="compositionally biased region" description="Polar residues" evidence="1">
    <location>
        <begin position="101"/>
        <end position="113"/>
    </location>
</feature>
<evidence type="ECO:0000313" key="4">
    <source>
        <dbReference type="Proteomes" id="UP001160148"/>
    </source>
</evidence>
<dbReference type="GO" id="GO:0015629">
    <property type="term" value="C:actin cytoskeleton"/>
    <property type="evidence" value="ECO:0007669"/>
    <property type="project" value="TreeGrafter"/>
</dbReference>
<evidence type="ECO:0000256" key="1">
    <source>
        <dbReference type="SAM" id="MobiDB-lite"/>
    </source>
</evidence>
<keyword evidence="4" id="KW-1185">Reference proteome</keyword>
<feature type="region of interest" description="Disordered" evidence="1">
    <location>
        <begin position="1"/>
        <end position="29"/>
    </location>
</feature>
<dbReference type="GO" id="GO:1900271">
    <property type="term" value="P:regulation of long-term synaptic potentiation"/>
    <property type="evidence" value="ECO:0007669"/>
    <property type="project" value="TreeGrafter"/>
</dbReference>
<dbReference type="AlphaFoldDB" id="A0AAV0XA11"/>
<sequence>MQSGQKTLSELTIGELKGELTKRGLGTMGTKSELYLTLEQYIQETEGENPQNYVFYKAQQNPPQPPTAWVTETHPPGGSKNKDQQIDTEQQKTQDNRKTQNKNGENPTSTTNLLERTLAEILDRLVKLEATSTNEPILGAMESLTERIKKLEKPGNGKNPENFQESQNNETQRNPPGQHQNRGDETTTTQYDTINQKKNGYDTYSEPQGFTGFNNREKPNEYSTLFPTQGTSTMVTTSITNVITSTTCANTNSRETNHPIPGHWENQNHRVGFSNTENTITNGPYTVTYGENHTQRDNTHQTMIRDWPEESNLLPRENLQAAKDALPEYSGKKEEDPTRFLNTSRDVLLEAKIPRQRWVKVLASQLKGDAGTWWGRIRAIDPTWEEFHREFTNKFNGPQVRAKLHTELMGWKQYYGQPTGDFVLQKIQLFRRLNTGLDEENAVETIIQLMRPEHQNLIRVQKPKTFMELNEATYTVTDQTQTKGKSHWDKTETAKPELSTPQQNRQREFWNTTKSGNGKMVGENPPTKK</sequence>
<comment type="caution">
    <text evidence="3">The sequence shown here is derived from an EMBL/GenBank/DDBJ whole genome shotgun (WGS) entry which is preliminary data.</text>
</comment>
<accession>A0AAV0XA11</accession>
<dbReference type="InterPro" id="IPR023263">
    <property type="entry name" value="Arc"/>
</dbReference>
<dbReference type="PANTHER" id="PTHR15962">
    <property type="entry name" value="ACTIVITY-REGULATED CYTOSKELETON-ASSOCIATED PROTEIN"/>
    <property type="match status" value="1"/>
</dbReference>
<dbReference type="InterPro" id="IPR003034">
    <property type="entry name" value="SAP_dom"/>
</dbReference>
<dbReference type="GO" id="GO:0007010">
    <property type="term" value="P:cytoskeleton organization"/>
    <property type="evidence" value="ECO:0007669"/>
    <property type="project" value="TreeGrafter"/>
</dbReference>
<dbReference type="Pfam" id="PF02037">
    <property type="entry name" value="SAP"/>
    <property type="match status" value="1"/>
</dbReference>
<feature type="compositionally biased region" description="Polar residues" evidence="1">
    <location>
        <begin position="1"/>
        <end position="10"/>
    </location>
</feature>
<organism evidence="3 4">
    <name type="scientific">Macrosiphum euphorbiae</name>
    <name type="common">potato aphid</name>
    <dbReference type="NCBI Taxonomy" id="13131"/>
    <lineage>
        <taxon>Eukaryota</taxon>
        <taxon>Metazoa</taxon>
        <taxon>Ecdysozoa</taxon>
        <taxon>Arthropoda</taxon>
        <taxon>Hexapoda</taxon>
        <taxon>Insecta</taxon>
        <taxon>Pterygota</taxon>
        <taxon>Neoptera</taxon>
        <taxon>Paraneoptera</taxon>
        <taxon>Hemiptera</taxon>
        <taxon>Sternorrhyncha</taxon>
        <taxon>Aphidomorpha</taxon>
        <taxon>Aphidoidea</taxon>
        <taxon>Aphididae</taxon>
        <taxon>Macrosiphini</taxon>
        <taxon>Macrosiphum</taxon>
    </lineage>
</organism>
<dbReference type="InterPro" id="IPR036361">
    <property type="entry name" value="SAP_dom_sf"/>
</dbReference>
<dbReference type="GO" id="GO:0005886">
    <property type="term" value="C:plasma membrane"/>
    <property type="evidence" value="ECO:0007669"/>
    <property type="project" value="TreeGrafter"/>
</dbReference>